<dbReference type="GO" id="GO:0004416">
    <property type="term" value="F:hydroxyacylglutathione hydrolase activity"/>
    <property type="evidence" value="ECO:0007669"/>
    <property type="project" value="UniProtKB-UniRule"/>
</dbReference>
<dbReference type="InterPro" id="IPR050110">
    <property type="entry name" value="Glyoxalase_II_hydrolase"/>
</dbReference>
<feature type="binding site" evidence="7">
    <location>
        <position position="66"/>
    </location>
    <ligand>
        <name>Zn(2+)</name>
        <dbReference type="ChEBI" id="CHEBI:29105"/>
        <label>1</label>
    </ligand>
</feature>
<keyword evidence="10" id="KW-1185">Reference proteome</keyword>
<dbReference type="InterPro" id="IPR032282">
    <property type="entry name" value="HAGH_C"/>
</dbReference>
<dbReference type="UniPathway" id="UPA00619">
    <property type="reaction ID" value="UER00676"/>
</dbReference>
<evidence type="ECO:0000256" key="3">
    <source>
        <dbReference type="ARBA" id="ARBA00006759"/>
    </source>
</evidence>
<feature type="binding site" evidence="7">
    <location>
        <position position="68"/>
    </location>
    <ligand>
        <name>Zn(2+)</name>
        <dbReference type="ChEBI" id="CHEBI:29105"/>
        <label>1</label>
    </ligand>
</feature>
<evidence type="ECO:0000256" key="4">
    <source>
        <dbReference type="ARBA" id="ARBA00022723"/>
    </source>
</evidence>
<keyword evidence="4 7" id="KW-0479">Metal-binding</keyword>
<gene>
    <name evidence="7 9" type="primary">gloB</name>
    <name evidence="9" type="ORF">TRM7557_01251</name>
</gene>
<comment type="catalytic activity">
    <reaction evidence="1 7">
        <text>an S-(2-hydroxyacyl)glutathione + H2O = a 2-hydroxy carboxylate + glutathione + H(+)</text>
        <dbReference type="Rhea" id="RHEA:21864"/>
        <dbReference type="ChEBI" id="CHEBI:15377"/>
        <dbReference type="ChEBI" id="CHEBI:15378"/>
        <dbReference type="ChEBI" id="CHEBI:57925"/>
        <dbReference type="ChEBI" id="CHEBI:58896"/>
        <dbReference type="ChEBI" id="CHEBI:71261"/>
        <dbReference type="EC" id="3.1.2.6"/>
    </reaction>
</comment>
<dbReference type="EMBL" id="CYSD01000018">
    <property type="protein sequence ID" value="CUH77186.1"/>
    <property type="molecule type" value="Genomic_DNA"/>
</dbReference>
<organism evidence="9 10">
    <name type="scientific">Tritonibacter multivorans</name>
    <dbReference type="NCBI Taxonomy" id="928856"/>
    <lineage>
        <taxon>Bacteria</taxon>
        <taxon>Pseudomonadati</taxon>
        <taxon>Pseudomonadota</taxon>
        <taxon>Alphaproteobacteria</taxon>
        <taxon>Rhodobacterales</taxon>
        <taxon>Paracoccaceae</taxon>
        <taxon>Tritonibacter</taxon>
    </lineage>
</organism>
<evidence type="ECO:0000313" key="10">
    <source>
        <dbReference type="Proteomes" id="UP000052022"/>
    </source>
</evidence>
<feature type="binding site" evidence="7">
    <location>
        <position position="71"/>
    </location>
    <ligand>
        <name>Zn(2+)</name>
        <dbReference type="ChEBI" id="CHEBI:29105"/>
        <label>2</label>
    </ligand>
</feature>
<evidence type="ECO:0000259" key="8">
    <source>
        <dbReference type="SMART" id="SM00849"/>
    </source>
</evidence>
<feature type="binding site" evidence="7">
    <location>
        <position position="125"/>
    </location>
    <ligand>
        <name>Zn(2+)</name>
        <dbReference type="ChEBI" id="CHEBI:29105"/>
        <label>1</label>
    </ligand>
</feature>
<dbReference type="AlphaFoldDB" id="A0A0P1G5Z4"/>
<protein>
    <recommendedName>
        <fullName evidence="7">Hydroxyacylglutathione hydrolase</fullName>
        <ecNumber evidence="7">3.1.2.6</ecNumber>
    </recommendedName>
    <alternativeName>
        <fullName evidence="7">Glyoxalase II</fullName>
        <shortName evidence="7">Glx II</shortName>
    </alternativeName>
</protein>
<dbReference type="GO" id="GO:0046872">
    <property type="term" value="F:metal ion binding"/>
    <property type="evidence" value="ECO:0007669"/>
    <property type="project" value="UniProtKB-KW"/>
</dbReference>
<dbReference type="Proteomes" id="UP000052022">
    <property type="component" value="Unassembled WGS sequence"/>
</dbReference>
<evidence type="ECO:0000256" key="7">
    <source>
        <dbReference type="HAMAP-Rule" id="MF_01374"/>
    </source>
</evidence>
<dbReference type="InterPro" id="IPR001279">
    <property type="entry name" value="Metallo-B-lactamas"/>
</dbReference>
<sequence length="270" mass="28771">MPLETVPLDKDTQSLEIITVPCLSDNYAYLVNGPDGVAVIDAPEAAPLIAALEARGWEPGVLMITHHHPDHHGGTAALRARFPKMMVMGPKDEADRLPDLDMALTPGFEGGTGAGRCQVLHVPGHTLGHIAYYYPDASAEGGALFSADSLMVMGCGRLFEGTPGQMWATLQQLMALPDDTLVYSGHEYTQSNARFALSVEPENAALVARAAEIDALRAAGTPTVPAQLGLEKATNPFLRAHLEPLKTALDMAGVADAEVFAHIRGLKDRF</sequence>
<dbReference type="PANTHER" id="PTHR43705">
    <property type="entry name" value="HYDROXYACYLGLUTATHIONE HYDROLASE"/>
    <property type="match status" value="1"/>
</dbReference>
<dbReference type="Gene3D" id="3.60.15.10">
    <property type="entry name" value="Ribonuclease Z/Hydroxyacylglutathione hydrolase-like"/>
    <property type="match status" value="1"/>
</dbReference>
<evidence type="ECO:0000256" key="2">
    <source>
        <dbReference type="ARBA" id="ARBA00004963"/>
    </source>
</evidence>
<keyword evidence="6 7" id="KW-0862">Zinc</keyword>
<dbReference type="InterPro" id="IPR035680">
    <property type="entry name" value="Clx_II_MBL"/>
</dbReference>
<proteinExistence type="inferred from homology"/>
<dbReference type="EC" id="3.1.2.6" evidence="7"/>
<dbReference type="Pfam" id="PF00753">
    <property type="entry name" value="Lactamase_B"/>
    <property type="match status" value="1"/>
</dbReference>
<dbReference type="STRING" id="928856.SAMN04488049_11545"/>
<accession>A0A0P1G5Z4</accession>
<dbReference type="SUPFAM" id="SSF56281">
    <property type="entry name" value="Metallo-hydrolase/oxidoreductase"/>
    <property type="match status" value="1"/>
</dbReference>
<comment type="similarity">
    <text evidence="3 7">Belongs to the metallo-beta-lactamase superfamily. Glyoxalase II family.</text>
</comment>
<dbReference type="CDD" id="cd07723">
    <property type="entry name" value="hydroxyacylglutathione_hydrolase_MBL-fold"/>
    <property type="match status" value="1"/>
</dbReference>
<feature type="binding site" evidence="7">
    <location>
        <position position="70"/>
    </location>
    <ligand>
        <name>Zn(2+)</name>
        <dbReference type="ChEBI" id="CHEBI:29105"/>
        <label>2</label>
    </ligand>
</feature>
<dbReference type="InterPro" id="IPR017782">
    <property type="entry name" value="Hydroxyacylglutathione_Hdrlase"/>
</dbReference>
<feature type="binding site" evidence="7">
    <location>
        <position position="186"/>
    </location>
    <ligand>
        <name>Zn(2+)</name>
        <dbReference type="ChEBI" id="CHEBI:29105"/>
        <label>2</label>
    </ligand>
</feature>
<dbReference type="SMART" id="SM00849">
    <property type="entry name" value="Lactamase_B"/>
    <property type="match status" value="1"/>
</dbReference>
<dbReference type="PANTHER" id="PTHR43705:SF1">
    <property type="entry name" value="HYDROXYACYLGLUTATHIONE HYDROLASE GLOB"/>
    <property type="match status" value="1"/>
</dbReference>
<reference evidence="9 10" key="1">
    <citation type="submission" date="2015-09" db="EMBL/GenBank/DDBJ databases">
        <authorList>
            <consortium name="Swine Surveillance"/>
        </authorList>
    </citation>
    <scope>NUCLEOTIDE SEQUENCE [LARGE SCALE GENOMIC DNA]</scope>
    <source>
        <strain evidence="9 10">CECT 7557</strain>
    </source>
</reference>
<comment type="subunit">
    <text evidence="7">Monomer.</text>
</comment>
<comment type="cofactor">
    <cofactor evidence="7">
        <name>Zn(2+)</name>
        <dbReference type="ChEBI" id="CHEBI:29105"/>
    </cofactor>
    <text evidence="7">Binds 2 Zn(2+) ions per subunit.</text>
</comment>
<dbReference type="PIRSF" id="PIRSF005457">
    <property type="entry name" value="Glx"/>
    <property type="match status" value="1"/>
</dbReference>
<feature type="binding site" evidence="7">
    <location>
        <position position="148"/>
    </location>
    <ligand>
        <name>Zn(2+)</name>
        <dbReference type="ChEBI" id="CHEBI:29105"/>
        <label>1</label>
    </ligand>
</feature>
<evidence type="ECO:0000313" key="9">
    <source>
        <dbReference type="EMBL" id="CUH77186.1"/>
    </source>
</evidence>
<dbReference type="InterPro" id="IPR036866">
    <property type="entry name" value="RibonucZ/Hydroxyglut_hydro"/>
</dbReference>
<keyword evidence="5 7" id="KW-0378">Hydrolase</keyword>
<dbReference type="NCBIfam" id="TIGR03413">
    <property type="entry name" value="GSH_gloB"/>
    <property type="match status" value="1"/>
</dbReference>
<dbReference type="HAMAP" id="MF_01374">
    <property type="entry name" value="Glyoxalase_2"/>
    <property type="match status" value="1"/>
</dbReference>
<feature type="binding site" evidence="7">
    <location>
        <position position="148"/>
    </location>
    <ligand>
        <name>Zn(2+)</name>
        <dbReference type="ChEBI" id="CHEBI:29105"/>
        <label>2</label>
    </ligand>
</feature>
<dbReference type="GO" id="GO:0019243">
    <property type="term" value="P:methylglyoxal catabolic process to D-lactate via S-lactoyl-glutathione"/>
    <property type="evidence" value="ECO:0007669"/>
    <property type="project" value="UniProtKB-UniRule"/>
</dbReference>
<feature type="domain" description="Metallo-beta-lactamase" evidence="8">
    <location>
        <begin position="25"/>
        <end position="186"/>
    </location>
</feature>
<evidence type="ECO:0000256" key="5">
    <source>
        <dbReference type="ARBA" id="ARBA00022801"/>
    </source>
</evidence>
<name>A0A0P1G5Z4_9RHOB</name>
<comment type="pathway">
    <text evidence="2 7">Secondary metabolite metabolism; methylglyoxal degradation; (R)-lactate from methylglyoxal: step 2/2.</text>
</comment>
<comment type="function">
    <text evidence="7">Thiolesterase that catalyzes the hydrolysis of S-D-lactoyl-glutathione to form glutathione and D-lactic acid.</text>
</comment>
<dbReference type="Pfam" id="PF16123">
    <property type="entry name" value="HAGH_C"/>
    <property type="match status" value="1"/>
</dbReference>
<evidence type="ECO:0000256" key="1">
    <source>
        <dbReference type="ARBA" id="ARBA00001623"/>
    </source>
</evidence>
<evidence type="ECO:0000256" key="6">
    <source>
        <dbReference type="ARBA" id="ARBA00022833"/>
    </source>
</evidence>